<organism evidence="1 2">
    <name type="scientific">Methylosinus sporium</name>
    <dbReference type="NCBI Taxonomy" id="428"/>
    <lineage>
        <taxon>Bacteria</taxon>
        <taxon>Pseudomonadati</taxon>
        <taxon>Pseudomonadota</taxon>
        <taxon>Alphaproteobacteria</taxon>
        <taxon>Hyphomicrobiales</taxon>
        <taxon>Methylocystaceae</taxon>
        <taxon>Methylosinus</taxon>
    </lineage>
</organism>
<keyword evidence="2" id="KW-1185">Reference proteome</keyword>
<proteinExistence type="predicted"/>
<dbReference type="AlphaFoldDB" id="A0A2U1SSS1"/>
<evidence type="ECO:0000313" key="2">
    <source>
        <dbReference type="Proteomes" id="UP000245137"/>
    </source>
</evidence>
<dbReference type="Proteomes" id="UP000245137">
    <property type="component" value="Unassembled WGS sequence"/>
</dbReference>
<accession>A0A2U1SSS1</accession>
<dbReference type="RefSeq" id="WP_108916417.1">
    <property type="nucleotide sequence ID" value="NZ_BGJY01000018.1"/>
</dbReference>
<gene>
    <name evidence="1" type="ORF">C5689_06265</name>
</gene>
<dbReference type="EMBL" id="PUIV01000006">
    <property type="protein sequence ID" value="PWB94664.1"/>
    <property type="molecule type" value="Genomic_DNA"/>
</dbReference>
<protein>
    <submittedName>
        <fullName evidence="1">Uncharacterized protein</fullName>
    </submittedName>
</protein>
<sequence length="162" mass="16450">MVDATYQPKVYDKQGGDELVVASGGKITIESGGLIENAGVYAIVQGAPTAKTVSATLTAAEILAGIITVNQAAGAASALQLPLATAMDTALPAFGANSSFDFSVINISTVDAEDASLTTNTGWTLVGSMDIPAYSAAGSLNSSGRFRARRTAAGAWTLYRLS</sequence>
<comment type="caution">
    <text evidence="1">The sequence shown here is derived from an EMBL/GenBank/DDBJ whole genome shotgun (WGS) entry which is preliminary data.</text>
</comment>
<reference evidence="1 2" key="1">
    <citation type="journal article" date="2018" name="Appl. Microbiol. Biotechnol.">
        <title>Co-cultivation of the strictly anaerobic methanogen Methanosarcina barkeri with aerobic methanotrophs in an oxygen-limited membrane bioreactor.</title>
        <authorList>
            <person name="In 't Zandt M.H."/>
            <person name="van den Bosch T.J.M."/>
            <person name="Rijkers R."/>
            <person name="van Kessel M.A.H.J."/>
            <person name="Jetten M.S.M."/>
            <person name="Welte C.U."/>
        </authorList>
    </citation>
    <scope>NUCLEOTIDE SEQUENCE [LARGE SCALE GENOMIC DNA]</scope>
    <source>
        <strain evidence="1 2">DSM 17706</strain>
    </source>
</reference>
<name>A0A2U1SSS1_METSR</name>
<evidence type="ECO:0000313" key="1">
    <source>
        <dbReference type="EMBL" id="PWB94664.1"/>
    </source>
</evidence>
<dbReference type="OrthoDB" id="8482294at2"/>